<name>E3HNL4_ACHXA</name>
<dbReference type="PIRSF" id="PIRSF017082">
    <property type="entry name" value="YflP"/>
    <property type="match status" value="1"/>
</dbReference>
<dbReference type="PANTHER" id="PTHR42928:SF5">
    <property type="entry name" value="BLR1237 PROTEIN"/>
    <property type="match status" value="1"/>
</dbReference>
<reference evidence="2 3" key="1">
    <citation type="journal article" date="2011" name="J. Bacteriol.">
        <title>Complete genome sequence of the haloaromatic acid-degrading bacterium Achromobacter xylosoxidans A8.</title>
        <authorList>
            <person name="Strnad H."/>
            <person name="Ridl J."/>
            <person name="Paces J."/>
            <person name="Kolar M."/>
            <person name="Vlcek C."/>
            <person name="Paces V."/>
        </authorList>
    </citation>
    <scope>NUCLEOTIDE SEQUENCE [LARGE SCALE GENOMIC DNA]</scope>
    <source>
        <strain evidence="2 3">A8</strain>
    </source>
</reference>
<dbReference type="Gene3D" id="3.40.190.10">
    <property type="entry name" value="Periplasmic binding protein-like II"/>
    <property type="match status" value="1"/>
</dbReference>
<dbReference type="SUPFAM" id="SSF53850">
    <property type="entry name" value="Periplasmic binding protein-like II"/>
    <property type="match status" value="1"/>
</dbReference>
<dbReference type="AlphaFoldDB" id="E3HNL4"/>
<protein>
    <submittedName>
        <fullName evidence="2">Extra-cytoplasmic solute receptor family protein 83</fullName>
    </submittedName>
</protein>
<dbReference type="STRING" id="762376.AXYL_03733"/>
<accession>E3HNL4</accession>
<dbReference type="InterPro" id="IPR005064">
    <property type="entry name" value="BUG"/>
</dbReference>
<dbReference type="Proteomes" id="UP000006876">
    <property type="component" value="Chromosome"/>
</dbReference>
<dbReference type="CDD" id="cd07012">
    <property type="entry name" value="PBP2_Bug_TTT"/>
    <property type="match status" value="1"/>
</dbReference>
<dbReference type="HOGENOM" id="CLU_045683_1_2_4"/>
<dbReference type="RefSeq" id="WP_013394367.1">
    <property type="nucleotide sequence ID" value="NC_014640.1"/>
</dbReference>
<dbReference type="Pfam" id="PF03401">
    <property type="entry name" value="TctC"/>
    <property type="match status" value="1"/>
</dbReference>
<proteinExistence type="inferred from homology"/>
<dbReference type="eggNOG" id="COG3181">
    <property type="taxonomic scope" value="Bacteria"/>
</dbReference>
<evidence type="ECO:0000313" key="2">
    <source>
        <dbReference type="EMBL" id="ADP17053.1"/>
    </source>
</evidence>
<sequence>MAVSQQNTGAQAFSRRRRSLVTGCAFMALAGSMRGRLAWGQDFPNRPVKLLVGFSAGGGLDMIAREMQPELSRLLGQPVVIENKAGAGGALAATVAARSAPDGYTLVMTVPGSTSIARLLHGDKLQYQPDSDLVPVGMIGYTPLVFLSAADSPIKSMEDVERLAKSSPGGLNVASPGAGTPAHFAIELYRTESGLPLTHVPFGGSGQAISALVGGHVPLMVTTITSAMALASSGRVTLLALTGRQPLEELPDVPLLTIKGEPVDIVGWTALHVPRGTPAPVIERLNHDLNEVLAMSAFRRRMQSTQFVVTPSTSQDVSRFIAKEKVRLEEVASKAHLQFQ</sequence>
<dbReference type="PATRIC" id="fig|762376.5.peg.3755"/>
<organism evidence="2 3">
    <name type="scientific">Achromobacter xylosoxidans (strain A8)</name>
    <dbReference type="NCBI Taxonomy" id="762376"/>
    <lineage>
        <taxon>Bacteria</taxon>
        <taxon>Pseudomonadati</taxon>
        <taxon>Pseudomonadota</taxon>
        <taxon>Betaproteobacteria</taxon>
        <taxon>Burkholderiales</taxon>
        <taxon>Alcaligenaceae</taxon>
        <taxon>Achromobacter</taxon>
    </lineage>
</organism>
<dbReference type="EMBL" id="CP002287">
    <property type="protein sequence ID" value="ADP17053.1"/>
    <property type="molecule type" value="Genomic_DNA"/>
</dbReference>
<dbReference type="OrthoDB" id="8627412at2"/>
<keyword evidence="2" id="KW-0675">Receptor</keyword>
<evidence type="ECO:0000256" key="1">
    <source>
        <dbReference type="ARBA" id="ARBA00006987"/>
    </source>
</evidence>
<dbReference type="PANTHER" id="PTHR42928">
    <property type="entry name" value="TRICARBOXYLATE-BINDING PROTEIN"/>
    <property type="match status" value="1"/>
</dbReference>
<dbReference type="Gene3D" id="3.40.190.150">
    <property type="entry name" value="Bordetella uptake gene, domain 1"/>
    <property type="match status" value="1"/>
</dbReference>
<evidence type="ECO:0000313" key="3">
    <source>
        <dbReference type="Proteomes" id="UP000006876"/>
    </source>
</evidence>
<comment type="similarity">
    <text evidence="1">Belongs to the UPF0065 (bug) family.</text>
</comment>
<dbReference type="InterPro" id="IPR042100">
    <property type="entry name" value="Bug_dom1"/>
</dbReference>
<dbReference type="KEGG" id="axy:AXYL_03733"/>
<gene>
    <name evidence="2" type="ordered locus">AXYL_03733</name>
</gene>